<dbReference type="PANTHER" id="PTHR42812">
    <property type="entry name" value="BETA-XYLOSIDASE"/>
    <property type="match status" value="1"/>
</dbReference>
<feature type="domain" description="Beta-xylosidase C-terminal Concanavalin A-like" evidence="5">
    <location>
        <begin position="373"/>
        <end position="561"/>
    </location>
</feature>
<name>K1WYT0_MARBU</name>
<comment type="similarity">
    <text evidence="1 4">Belongs to the glycosyl hydrolase 43 family.</text>
</comment>
<keyword evidence="2 4" id="KW-0378">Hydrolase</keyword>
<dbReference type="SUPFAM" id="SSF49899">
    <property type="entry name" value="Concanavalin A-like lectins/glucanases"/>
    <property type="match status" value="1"/>
</dbReference>
<dbReference type="RefSeq" id="XP_007292015.1">
    <property type="nucleotide sequence ID" value="XM_007291953.1"/>
</dbReference>
<keyword evidence="3 4" id="KW-0326">Glycosidase</keyword>
<dbReference type="HOGENOM" id="CLU_016508_2_0_1"/>
<dbReference type="EMBL" id="JH921435">
    <property type="protein sequence ID" value="EKD17757.1"/>
    <property type="molecule type" value="Genomic_DNA"/>
</dbReference>
<reference evidence="6 7" key="1">
    <citation type="journal article" date="2012" name="BMC Genomics">
        <title>Sequencing the genome of Marssonina brunnea reveals fungus-poplar co-evolution.</title>
        <authorList>
            <person name="Zhu S."/>
            <person name="Cao Y.-Z."/>
            <person name="Jiang C."/>
            <person name="Tan B.-Y."/>
            <person name="Wang Z."/>
            <person name="Feng S."/>
            <person name="Zhang L."/>
            <person name="Su X.-H."/>
            <person name="Brejova B."/>
            <person name="Vinar T."/>
            <person name="Xu M."/>
            <person name="Wang M.-X."/>
            <person name="Zhang S.-G."/>
            <person name="Huang M.-R."/>
            <person name="Wu R."/>
            <person name="Zhou Y."/>
        </authorList>
    </citation>
    <scope>NUCLEOTIDE SEQUENCE [LARGE SCALE GENOMIC DNA]</scope>
    <source>
        <strain evidence="6 7">MB_m1</strain>
    </source>
</reference>
<dbReference type="Gene3D" id="2.115.10.20">
    <property type="entry name" value="Glycosyl hydrolase domain, family 43"/>
    <property type="match status" value="1"/>
</dbReference>
<dbReference type="CDD" id="cd18617">
    <property type="entry name" value="GH43_XynB-like"/>
    <property type="match status" value="1"/>
</dbReference>
<dbReference type="InterPro" id="IPR013320">
    <property type="entry name" value="ConA-like_dom_sf"/>
</dbReference>
<dbReference type="InterPro" id="IPR006710">
    <property type="entry name" value="Glyco_hydro_43"/>
</dbReference>
<keyword evidence="7" id="KW-1185">Reference proteome</keyword>
<dbReference type="InterPro" id="IPR051795">
    <property type="entry name" value="Glycosyl_Hydrlase_43"/>
</dbReference>
<dbReference type="OrthoDB" id="2139957at2759"/>
<dbReference type="GO" id="GO:0005975">
    <property type="term" value="P:carbohydrate metabolic process"/>
    <property type="evidence" value="ECO:0007669"/>
    <property type="project" value="InterPro"/>
</dbReference>
<protein>
    <submittedName>
        <fullName evidence="6">Glycosyl hydrolase</fullName>
    </submittedName>
</protein>
<dbReference type="InParanoid" id="K1WYT0"/>
<gene>
    <name evidence="6" type="ORF">MBM_04126</name>
</gene>
<dbReference type="KEGG" id="mbe:MBM_04126"/>
<dbReference type="Pfam" id="PF04616">
    <property type="entry name" value="Glyco_hydro_43"/>
    <property type="match status" value="1"/>
</dbReference>
<evidence type="ECO:0000256" key="3">
    <source>
        <dbReference type="ARBA" id="ARBA00023295"/>
    </source>
</evidence>
<evidence type="ECO:0000256" key="2">
    <source>
        <dbReference type="ARBA" id="ARBA00022801"/>
    </source>
</evidence>
<dbReference type="Proteomes" id="UP000006753">
    <property type="component" value="Unassembled WGS sequence"/>
</dbReference>
<dbReference type="Pfam" id="PF17851">
    <property type="entry name" value="GH43_C2"/>
    <property type="match status" value="1"/>
</dbReference>
<sequence>MSPLFTNPIIPGFSPDPSICVVPPPTSSSIPLSQAHISPTTSTSYFLTTSTFTLFPSCAIYHSTDLLNWELIGHALTRRSQIEMRTPEAGAGSWASTLRYRIEENGNGGGKTGRWYLCTGVFSRYRPQMDERIFPRGFYVTTTNIWDSSSWSDPIYFDNPGFDQDLFWDDDGRVYLSTTTRTSTRSSGNPAKKDFAIHISEIALPTGRTLTAPTVIRASPSGVAEGSHIVKRGRYYYLFTAEGGTEQGHQEWVFRSAEGVLGPWVSRPAGGPLWYNGVEGKVQRTGHVDVFEAGEGGSWWAVLLGVRPVRDADADAGWLEPQLGRETFLVGVEWVDDWPVFNRGETVGLLTLGPEAAVQRPKERVWKADLAIDDLELGWYEKNTPLKKCWSLTERPGWLCIHGGCYDLRSPEAPTMLLRRQTSFEQSFSVRLDFAPTRIGYEAGLVLWWDMHSFASIGVTLTSDGRRVLKVTIPTDTADAFKEQYFSIQKGPLRLRILAAPKSYTLHLAGSEEAEATTVASAVILSKSLTKVPPVGQPFLGAMFGVYAFGNGEPCLDAAYFRDIVCADLDLDRRFGVGE</sequence>
<dbReference type="PANTHER" id="PTHR42812:SF16">
    <property type="entry name" value="HYDROLASE, PUTATIVE (AFU_ORTHOLOGUE AFUA_7G06110)-RELATED"/>
    <property type="match status" value="1"/>
</dbReference>
<evidence type="ECO:0000256" key="1">
    <source>
        <dbReference type="ARBA" id="ARBA00009865"/>
    </source>
</evidence>
<evidence type="ECO:0000313" key="6">
    <source>
        <dbReference type="EMBL" id="EKD17757.1"/>
    </source>
</evidence>
<dbReference type="eggNOG" id="ENOG502QQH8">
    <property type="taxonomic scope" value="Eukaryota"/>
</dbReference>
<evidence type="ECO:0000256" key="4">
    <source>
        <dbReference type="RuleBase" id="RU361187"/>
    </source>
</evidence>
<evidence type="ECO:0000313" key="7">
    <source>
        <dbReference type="Proteomes" id="UP000006753"/>
    </source>
</evidence>
<dbReference type="InterPro" id="IPR023296">
    <property type="entry name" value="Glyco_hydro_beta-prop_sf"/>
</dbReference>
<dbReference type="InterPro" id="IPR041542">
    <property type="entry name" value="GH43_C2"/>
</dbReference>
<dbReference type="AlphaFoldDB" id="K1WYT0"/>
<dbReference type="OMA" id="QQDDRVW"/>
<proteinExistence type="inferred from homology"/>
<organism evidence="6 7">
    <name type="scientific">Marssonina brunnea f. sp. multigermtubi (strain MB_m1)</name>
    <name type="common">Marssonina leaf spot fungus</name>
    <dbReference type="NCBI Taxonomy" id="1072389"/>
    <lineage>
        <taxon>Eukaryota</taxon>
        <taxon>Fungi</taxon>
        <taxon>Dikarya</taxon>
        <taxon>Ascomycota</taxon>
        <taxon>Pezizomycotina</taxon>
        <taxon>Leotiomycetes</taxon>
        <taxon>Helotiales</taxon>
        <taxon>Drepanopezizaceae</taxon>
        <taxon>Drepanopeziza</taxon>
    </lineage>
</organism>
<dbReference type="GO" id="GO:0004553">
    <property type="term" value="F:hydrolase activity, hydrolyzing O-glycosyl compounds"/>
    <property type="evidence" value="ECO:0007669"/>
    <property type="project" value="InterPro"/>
</dbReference>
<dbReference type="GeneID" id="18760061"/>
<accession>K1WYT0</accession>
<dbReference type="SUPFAM" id="SSF75005">
    <property type="entry name" value="Arabinanase/levansucrase/invertase"/>
    <property type="match status" value="1"/>
</dbReference>
<evidence type="ECO:0000259" key="5">
    <source>
        <dbReference type="Pfam" id="PF17851"/>
    </source>
</evidence>
<dbReference type="Gene3D" id="2.60.120.200">
    <property type="match status" value="1"/>
</dbReference>